<dbReference type="EMBL" id="CACVBM020001673">
    <property type="protein sequence ID" value="CAA7057126.1"/>
    <property type="molecule type" value="Genomic_DNA"/>
</dbReference>
<evidence type="ECO:0000259" key="1">
    <source>
        <dbReference type="Pfam" id="PF13456"/>
    </source>
</evidence>
<dbReference type="PANTHER" id="PTHR33116">
    <property type="entry name" value="REVERSE TRANSCRIPTASE ZINC-BINDING DOMAIN-CONTAINING PROTEIN-RELATED-RELATED"/>
    <property type="match status" value="1"/>
</dbReference>
<dbReference type="Pfam" id="PF13456">
    <property type="entry name" value="RVT_3"/>
    <property type="match status" value="1"/>
</dbReference>
<dbReference type="InterPro" id="IPR036397">
    <property type="entry name" value="RNaseH_sf"/>
</dbReference>
<dbReference type="Proteomes" id="UP000467841">
    <property type="component" value="Unassembled WGS sequence"/>
</dbReference>
<dbReference type="SUPFAM" id="SSF53098">
    <property type="entry name" value="Ribonuclease H-like"/>
    <property type="match status" value="1"/>
</dbReference>
<gene>
    <name evidence="3" type="ORF">MERR_LOCUS44362</name>
</gene>
<dbReference type="GO" id="GO:0003676">
    <property type="term" value="F:nucleic acid binding"/>
    <property type="evidence" value="ECO:0007669"/>
    <property type="project" value="InterPro"/>
</dbReference>
<keyword evidence="4" id="KW-1185">Reference proteome</keyword>
<dbReference type="InterPro" id="IPR026960">
    <property type="entry name" value="RVT-Znf"/>
</dbReference>
<dbReference type="InterPro" id="IPR044730">
    <property type="entry name" value="RNase_H-like_dom_plant"/>
</dbReference>
<dbReference type="Gene3D" id="3.30.420.10">
    <property type="entry name" value="Ribonuclease H-like superfamily/Ribonuclease H"/>
    <property type="match status" value="1"/>
</dbReference>
<comment type="caution">
    <text evidence="3">The sequence shown here is derived from an EMBL/GenBank/DDBJ whole genome shotgun (WGS) entry which is preliminary data.</text>
</comment>
<dbReference type="InterPro" id="IPR012337">
    <property type="entry name" value="RNaseH-like_sf"/>
</dbReference>
<proteinExistence type="predicted"/>
<dbReference type="Pfam" id="PF13966">
    <property type="entry name" value="zf-RVT"/>
    <property type="match status" value="1"/>
</dbReference>
<evidence type="ECO:0008006" key="5">
    <source>
        <dbReference type="Google" id="ProtNLM"/>
    </source>
</evidence>
<dbReference type="InterPro" id="IPR002156">
    <property type="entry name" value="RNaseH_domain"/>
</dbReference>
<name>A0A6D2KV29_9BRAS</name>
<feature type="domain" description="RNase H type-1" evidence="1">
    <location>
        <begin position="501"/>
        <end position="598"/>
    </location>
</feature>
<dbReference type="OrthoDB" id="1112108at2759"/>
<evidence type="ECO:0000259" key="2">
    <source>
        <dbReference type="Pfam" id="PF13966"/>
    </source>
</evidence>
<dbReference type="GO" id="GO:0004523">
    <property type="term" value="F:RNA-DNA hybrid ribonuclease activity"/>
    <property type="evidence" value="ECO:0007669"/>
    <property type="project" value="InterPro"/>
</dbReference>
<protein>
    <recommendedName>
        <fullName evidence="5">Reverse transcriptase zinc-binding domain-containing protein</fullName>
    </recommendedName>
</protein>
<dbReference type="CDD" id="cd06222">
    <property type="entry name" value="RNase_H_like"/>
    <property type="match status" value="1"/>
</dbReference>
<dbReference type="AlphaFoldDB" id="A0A6D2KV29"/>
<accession>A0A6D2KV29</accession>
<dbReference type="PANTHER" id="PTHR33116:SF86">
    <property type="entry name" value="REVERSE TRANSCRIPTASE DOMAIN-CONTAINING PROTEIN"/>
    <property type="match status" value="1"/>
</dbReference>
<feature type="domain" description="Reverse transcriptase zinc-binding" evidence="2">
    <location>
        <begin position="318"/>
        <end position="392"/>
    </location>
</feature>
<evidence type="ECO:0000313" key="4">
    <source>
        <dbReference type="Proteomes" id="UP000467841"/>
    </source>
</evidence>
<evidence type="ECO:0000313" key="3">
    <source>
        <dbReference type="EMBL" id="CAA7057126.1"/>
    </source>
</evidence>
<sequence length="624" mass="71002">MISLQKSSITFSNKTPQEIRARVKSSLGIQKEGGQGKYLGLPESFGRKKKNLFTMIVDRIRQRSINYSSRFLSSAGKFTMLKSVLASIPTYSMSCFKLPMGLCKRIQSALTRFWWDSKPGKRKMCWLSWEKLTRSKNQGGLGFREIQSFNDSLLAKISWRILTNPSSLLSRILKGKYCQDHDFLDVPISSSTSHGWRGILIGRGLLKSNLGKAIEDGEASSLWNDPWLSLNQPMRPLGPPAMRDKDLTVAAIINHQTRDWNREKIQEVLPNHLSDILRVKLSKKGAVDSFLWLPTKSRVYSVKTDYYAAMEMKLDPSQQQQQHSINWRTDIWQAIISPKMKVFLWKIVQEALPTGENLLNRGLMDTPCCTHCGELETTDHLFFQCRFAKEVWTLSPFSTNIIPQLEQTFDNILKASKAWICLPPTGVCNGPLFPWICWSIWKSRNLQIFEDRSFSPAETITKTIKEAKEWQHAQLTNPKPIQRAYQGNSKKPHQNYITCFTDGAWCRETSIGGSGWIFVEPSGIELKRGSTAERFVGSPLMAEALSIRSALNDALEEGFSNILINSDALDLIQAINLQEPIKEIFGILFDIHALASMFASTLSLDLEMWWLIQSPKSPRIVWSI</sequence>
<reference evidence="3" key="1">
    <citation type="submission" date="2020-01" db="EMBL/GenBank/DDBJ databases">
        <authorList>
            <person name="Mishra B."/>
        </authorList>
    </citation>
    <scope>NUCLEOTIDE SEQUENCE [LARGE SCALE GENOMIC DNA]</scope>
</reference>
<organism evidence="3 4">
    <name type="scientific">Microthlaspi erraticum</name>
    <dbReference type="NCBI Taxonomy" id="1685480"/>
    <lineage>
        <taxon>Eukaryota</taxon>
        <taxon>Viridiplantae</taxon>
        <taxon>Streptophyta</taxon>
        <taxon>Embryophyta</taxon>
        <taxon>Tracheophyta</taxon>
        <taxon>Spermatophyta</taxon>
        <taxon>Magnoliopsida</taxon>
        <taxon>eudicotyledons</taxon>
        <taxon>Gunneridae</taxon>
        <taxon>Pentapetalae</taxon>
        <taxon>rosids</taxon>
        <taxon>malvids</taxon>
        <taxon>Brassicales</taxon>
        <taxon>Brassicaceae</taxon>
        <taxon>Coluteocarpeae</taxon>
        <taxon>Microthlaspi</taxon>
    </lineage>
</organism>